<protein>
    <submittedName>
        <fullName evidence="2">Uncharacterized protein</fullName>
    </submittedName>
</protein>
<gene>
    <name evidence="2" type="ORF">OOZ53_10770</name>
</gene>
<keyword evidence="1" id="KW-0812">Transmembrane</keyword>
<accession>A0ABT4VM93</accession>
<feature type="transmembrane region" description="Helical" evidence="1">
    <location>
        <begin position="68"/>
        <end position="87"/>
    </location>
</feature>
<dbReference type="RefSeq" id="WP_271089513.1">
    <property type="nucleotide sequence ID" value="NZ_JAPJZH010000005.1"/>
</dbReference>
<dbReference type="EMBL" id="JAPJZH010000005">
    <property type="protein sequence ID" value="MDA4845833.1"/>
    <property type="molecule type" value="Genomic_DNA"/>
</dbReference>
<keyword evidence="3" id="KW-1185">Reference proteome</keyword>
<keyword evidence="1" id="KW-1133">Transmembrane helix</keyword>
<keyword evidence="1" id="KW-0472">Membrane</keyword>
<reference evidence="2" key="1">
    <citation type="submission" date="2022-11" db="EMBL/GenBank/DDBJ databases">
        <title>Hoeflea poritis sp. nov., isolated from scleractinian coral Porites lutea.</title>
        <authorList>
            <person name="Zhang G."/>
            <person name="Wei Q."/>
            <person name="Cai L."/>
        </authorList>
    </citation>
    <scope>NUCLEOTIDE SEQUENCE</scope>
    <source>
        <strain evidence="2">E7-10</strain>
    </source>
</reference>
<name>A0ABT4VM93_9HYPH</name>
<comment type="caution">
    <text evidence="2">The sequence shown here is derived from an EMBL/GenBank/DDBJ whole genome shotgun (WGS) entry which is preliminary data.</text>
</comment>
<evidence type="ECO:0000313" key="2">
    <source>
        <dbReference type="EMBL" id="MDA4845833.1"/>
    </source>
</evidence>
<proteinExistence type="predicted"/>
<organism evidence="2 3">
    <name type="scientific">Hoeflea poritis</name>
    <dbReference type="NCBI Taxonomy" id="2993659"/>
    <lineage>
        <taxon>Bacteria</taxon>
        <taxon>Pseudomonadati</taxon>
        <taxon>Pseudomonadota</taxon>
        <taxon>Alphaproteobacteria</taxon>
        <taxon>Hyphomicrobiales</taxon>
        <taxon>Rhizobiaceae</taxon>
        <taxon>Hoeflea</taxon>
    </lineage>
</organism>
<dbReference type="Proteomes" id="UP001148313">
    <property type="component" value="Unassembled WGS sequence"/>
</dbReference>
<evidence type="ECO:0000313" key="3">
    <source>
        <dbReference type="Proteomes" id="UP001148313"/>
    </source>
</evidence>
<evidence type="ECO:0000256" key="1">
    <source>
        <dbReference type="SAM" id="Phobius"/>
    </source>
</evidence>
<sequence>MNPNQLASQMISEASQVAINSWNAIKSTAVTEFRGLSQRIVMIARLYAQGEISKAGARRHFKAARYHVIAILAMLTALVEAAAAKIVNAALKVIADAVNAAIGFKLV</sequence>